<evidence type="ECO:0000313" key="1">
    <source>
        <dbReference type="EMBL" id="CAM9716420.1"/>
    </source>
</evidence>
<reference evidence="1" key="1">
    <citation type="submission" date="2023-05" db="EMBL/GenBank/DDBJ databases">
        <authorList>
            <consortium name="ELIXIR-Norway"/>
        </authorList>
    </citation>
    <scope>NUCLEOTIDE SEQUENCE</scope>
</reference>
<gene>
    <name evidence="1" type="ORF">MRATA1EN22A_LOCUS6439</name>
</gene>
<evidence type="ECO:0000313" key="2">
    <source>
        <dbReference type="Proteomes" id="UP001162501"/>
    </source>
</evidence>
<dbReference type="EMBL" id="OX596100">
    <property type="protein sequence ID" value="CAM9716420.1"/>
    <property type="molecule type" value="Genomic_DNA"/>
</dbReference>
<reference evidence="1" key="2">
    <citation type="submission" date="2025-03" db="EMBL/GenBank/DDBJ databases">
        <authorList>
            <consortium name="ELIXIR-Norway"/>
            <consortium name="Elixir Norway"/>
        </authorList>
    </citation>
    <scope>NUCLEOTIDE SEQUENCE</scope>
</reference>
<dbReference type="Proteomes" id="UP001162501">
    <property type="component" value="Chromosome 16"/>
</dbReference>
<accession>A0AC59YIR7</accession>
<name>A0AC59YIR7_RANTA</name>
<organism evidence="1 2">
    <name type="scientific">Rangifer tarandus platyrhynchus</name>
    <name type="common">Svalbard reindeer</name>
    <dbReference type="NCBI Taxonomy" id="3082113"/>
    <lineage>
        <taxon>Eukaryota</taxon>
        <taxon>Metazoa</taxon>
        <taxon>Chordata</taxon>
        <taxon>Craniata</taxon>
        <taxon>Vertebrata</taxon>
        <taxon>Euteleostomi</taxon>
        <taxon>Mammalia</taxon>
        <taxon>Eutheria</taxon>
        <taxon>Laurasiatheria</taxon>
        <taxon>Artiodactyla</taxon>
        <taxon>Ruminantia</taxon>
        <taxon>Pecora</taxon>
        <taxon>Cervidae</taxon>
        <taxon>Odocoileinae</taxon>
        <taxon>Rangifer</taxon>
    </lineage>
</organism>
<protein>
    <submittedName>
        <fullName evidence="1">Uncharacterized protein</fullName>
    </submittedName>
</protein>
<proteinExistence type="predicted"/>
<sequence length="140" mass="16297">MLLPGYDIAFLRVALVLGTQDAWQHYIQGRRKRRSKEERRRPKKSSQEMPRDTLPTSPQPEYSLMITSQAVGKEQRVMELLKVSKDKRALKFIKKRVGGENKTAEEEVDVQYITLHGYVRNTSSNAHVHTQHQLRADRRA</sequence>